<evidence type="ECO:0000256" key="1">
    <source>
        <dbReference type="SAM" id="Coils"/>
    </source>
</evidence>
<evidence type="ECO:0000313" key="4">
    <source>
        <dbReference type="Proteomes" id="UP000242222"/>
    </source>
</evidence>
<feature type="transmembrane region" description="Helical" evidence="2">
    <location>
        <begin position="91"/>
        <end position="113"/>
    </location>
</feature>
<evidence type="ECO:0008006" key="5">
    <source>
        <dbReference type="Google" id="ProtNLM"/>
    </source>
</evidence>
<dbReference type="RefSeq" id="WP_092878807.1">
    <property type="nucleotide sequence ID" value="NZ_FOVC01000009.1"/>
</dbReference>
<organism evidence="3 4">
    <name type="scientific">Izhakiella capsodis</name>
    <dbReference type="NCBI Taxonomy" id="1367852"/>
    <lineage>
        <taxon>Bacteria</taxon>
        <taxon>Pseudomonadati</taxon>
        <taxon>Pseudomonadota</taxon>
        <taxon>Gammaproteobacteria</taxon>
        <taxon>Enterobacterales</taxon>
        <taxon>Erwiniaceae</taxon>
        <taxon>Izhakiella</taxon>
    </lineage>
</organism>
<keyword evidence="4" id="KW-1185">Reference proteome</keyword>
<gene>
    <name evidence="3" type="ORF">SAMN05216516_109106</name>
</gene>
<feature type="coiled-coil region" evidence="1">
    <location>
        <begin position="270"/>
        <end position="304"/>
    </location>
</feature>
<dbReference type="STRING" id="1367852.SAMN05216516_109106"/>
<sequence>MELVKETELTRRVSWGSIIAGVITAMAVSLLLTTLGTSLGLSMLSPQSEDMINGADTAVMIWSVISIVLSLACGGFVAGRLAGVDGTIHGFLSWATSLLVASVLGFAAAGSVLHMAGSVVGATASAAGSAVSGLGSAAGKATSATADIGQNIADRLGLNTQLTASQTDSQVLNALRKSNIKELQPEYLQSQLQAAGSDVATAVKDLAVNPGNSDAIFNDLSNKLTSRGETIGKGVDRNEVKKALAENTRMTPEEANKAVDNFIQARDKTVKEVDARMAQLQTNLNQAKAQYAQFVQQAKEKADNAAHAAAKIALWSFFALLVGAVISALAGLWGVNTHSSRRKVRA</sequence>
<dbReference type="EMBL" id="FOVC01000009">
    <property type="protein sequence ID" value="SFN52679.1"/>
    <property type="molecule type" value="Genomic_DNA"/>
</dbReference>
<keyword evidence="2" id="KW-0472">Membrane</keyword>
<evidence type="ECO:0000256" key="2">
    <source>
        <dbReference type="SAM" id="Phobius"/>
    </source>
</evidence>
<keyword evidence="2" id="KW-1133">Transmembrane helix</keyword>
<dbReference type="OrthoDB" id="2154696at2"/>
<proteinExistence type="predicted"/>
<protein>
    <recommendedName>
        <fullName evidence="5">CAP-Gly protein</fullName>
    </recommendedName>
</protein>
<dbReference type="AlphaFoldDB" id="A0A1I4ZRR5"/>
<feature type="transmembrane region" description="Helical" evidence="2">
    <location>
        <begin position="59"/>
        <end position="79"/>
    </location>
</feature>
<evidence type="ECO:0000313" key="3">
    <source>
        <dbReference type="EMBL" id="SFN52679.1"/>
    </source>
</evidence>
<reference evidence="4" key="1">
    <citation type="submission" date="2016-10" db="EMBL/GenBank/DDBJ databases">
        <authorList>
            <person name="Varghese N."/>
            <person name="Submissions S."/>
        </authorList>
    </citation>
    <scope>NUCLEOTIDE SEQUENCE [LARGE SCALE GENOMIC DNA]</scope>
    <source>
        <strain evidence="4">N6PO6</strain>
    </source>
</reference>
<keyword evidence="2" id="KW-0812">Transmembrane</keyword>
<feature type="transmembrane region" description="Helical" evidence="2">
    <location>
        <begin position="312"/>
        <end position="335"/>
    </location>
</feature>
<name>A0A1I4ZRR5_9GAMM</name>
<accession>A0A1I4ZRR5</accession>
<feature type="transmembrane region" description="Helical" evidence="2">
    <location>
        <begin position="12"/>
        <end position="39"/>
    </location>
</feature>
<dbReference type="Proteomes" id="UP000242222">
    <property type="component" value="Unassembled WGS sequence"/>
</dbReference>
<keyword evidence="1" id="KW-0175">Coiled coil</keyword>